<dbReference type="EMBL" id="AZIM01001464">
    <property type="protein sequence ID" value="ETE66843.1"/>
    <property type="molecule type" value="Genomic_DNA"/>
</dbReference>
<feature type="non-terminal residue" evidence="1">
    <location>
        <position position="1"/>
    </location>
</feature>
<protein>
    <submittedName>
        <fullName evidence="1">Uncharacterized protein</fullName>
    </submittedName>
</protein>
<organism evidence="1 2">
    <name type="scientific">Ophiophagus hannah</name>
    <name type="common">King cobra</name>
    <name type="synonym">Naja hannah</name>
    <dbReference type="NCBI Taxonomy" id="8665"/>
    <lineage>
        <taxon>Eukaryota</taxon>
        <taxon>Metazoa</taxon>
        <taxon>Chordata</taxon>
        <taxon>Craniata</taxon>
        <taxon>Vertebrata</taxon>
        <taxon>Euteleostomi</taxon>
        <taxon>Lepidosauria</taxon>
        <taxon>Squamata</taxon>
        <taxon>Bifurcata</taxon>
        <taxon>Unidentata</taxon>
        <taxon>Episquamata</taxon>
        <taxon>Toxicofera</taxon>
        <taxon>Serpentes</taxon>
        <taxon>Colubroidea</taxon>
        <taxon>Elapidae</taxon>
        <taxon>Elapinae</taxon>
        <taxon>Ophiophagus</taxon>
    </lineage>
</organism>
<gene>
    <name evidence="1" type="ORF">L345_07378</name>
</gene>
<sequence length="220" mass="24381">LKKKLAQQEKAVQTHQQKAKVGVQHRKVCTLPPGLHLRPSKRKVPRQISPCSLHSFISRLVLLHPLPGWGGLQARSSELLDLWRKVLILRDLLSPGIYALGYSMHSIYATPTDWLIGVLMAGVRAPFSQASIISLAIFVPARPAIVVDAKECTCSLQCEATNELRSPSSSPSALHNHGGNPHMGSGNLHWEHLLPPNLFAFTREKRDSRKLLVSIRPTIK</sequence>
<dbReference type="AlphaFoldDB" id="V8NYT8"/>
<evidence type="ECO:0000313" key="2">
    <source>
        <dbReference type="Proteomes" id="UP000018936"/>
    </source>
</evidence>
<name>V8NYT8_OPHHA</name>
<dbReference type="Proteomes" id="UP000018936">
    <property type="component" value="Unassembled WGS sequence"/>
</dbReference>
<evidence type="ECO:0000313" key="1">
    <source>
        <dbReference type="EMBL" id="ETE66843.1"/>
    </source>
</evidence>
<comment type="caution">
    <text evidence="1">The sequence shown here is derived from an EMBL/GenBank/DDBJ whole genome shotgun (WGS) entry which is preliminary data.</text>
</comment>
<reference evidence="1 2" key="1">
    <citation type="journal article" date="2013" name="Proc. Natl. Acad. Sci. U.S.A.">
        <title>The king cobra genome reveals dynamic gene evolution and adaptation in the snake venom system.</title>
        <authorList>
            <person name="Vonk F.J."/>
            <person name="Casewell N.R."/>
            <person name="Henkel C.V."/>
            <person name="Heimberg A.M."/>
            <person name="Jansen H.J."/>
            <person name="McCleary R.J."/>
            <person name="Kerkkamp H.M."/>
            <person name="Vos R.A."/>
            <person name="Guerreiro I."/>
            <person name="Calvete J.J."/>
            <person name="Wuster W."/>
            <person name="Woods A.E."/>
            <person name="Logan J.M."/>
            <person name="Harrison R.A."/>
            <person name="Castoe T.A."/>
            <person name="de Koning A.P."/>
            <person name="Pollock D.D."/>
            <person name="Yandell M."/>
            <person name="Calderon D."/>
            <person name="Renjifo C."/>
            <person name="Currier R.B."/>
            <person name="Salgado D."/>
            <person name="Pla D."/>
            <person name="Sanz L."/>
            <person name="Hyder A.S."/>
            <person name="Ribeiro J.M."/>
            <person name="Arntzen J.W."/>
            <person name="van den Thillart G.E."/>
            <person name="Boetzer M."/>
            <person name="Pirovano W."/>
            <person name="Dirks R.P."/>
            <person name="Spaink H.P."/>
            <person name="Duboule D."/>
            <person name="McGlinn E."/>
            <person name="Kini R.M."/>
            <person name="Richardson M.K."/>
        </authorList>
    </citation>
    <scope>NUCLEOTIDE SEQUENCE</scope>
    <source>
        <tissue evidence="1">Blood</tissue>
    </source>
</reference>
<keyword evidence="2" id="KW-1185">Reference proteome</keyword>
<accession>V8NYT8</accession>
<proteinExistence type="predicted"/>